<evidence type="ECO:0000313" key="2">
    <source>
        <dbReference type="Proteomes" id="UP000325672"/>
    </source>
</evidence>
<organism evidence="1 2">
    <name type="scientific">Aspergillus pseudotamarii</name>
    <dbReference type="NCBI Taxonomy" id="132259"/>
    <lineage>
        <taxon>Eukaryota</taxon>
        <taxon>Fungi</taxon>
        <taxon>Dikarya</taxon>
        <taxon>Ascomycota</taxon>
        <taxon>Pezizomycotina</taxon>
        <taxon>Eurotiomycetes</taxon>
        <taxon>Eurotiomycetidae</taxon>
        <taxon>Eurotiales</taxon>
        <taxon>Aspergillaceae</taxon>
        <taxon>Aspergillus</taxon>
        <taxon>Aspergillus subgen. Circumdati</taxon>
    </lineage>
</organism>
<keyword evidence="2" id="KW-1185">Reference proteome</keyword>
<dbReference type="GeneID" id="43639310"/>
<name>A0A5N6SLI8_ASPPS</name>
<dbReference type="OrthoDB" id="1862401at2759"/>
<proteinExistence type="predicted"/>
<dbReference type="EMBL" id="ML743593">
    <property type="protein sequence ID" value="KAE8135415.1"/>
    <property type="molecule type" value="Genomic_DNA"/>
</dbReference>
<gene>
    <name evidence="1" type="ORF">BDV38DRAFT_252253</name>
</gene>
<sequence length="100" mass="11020">MDGTGVGILIELLTECCYSYREPLHPPFVAKTETKLRSSLVKLPGVPYKKELFAGCYGPAESSDDDSSALLDENWTETYLSPKTASSFSKILPTYSIDCM</sequence>
<reference evidence="1 2" key="1">
    <citation type="submission" date="2019-04" db="EMBL/GenBank/DDBJ databases">
        <title>Friends and foes A comparative genomics study of 23 Aspergillus species from section Flavi.</title>
        <authorList>
            <consortium name="DOE Joint Genome Institute"/>
            <person name="Kjaerbolling I."/>
            <person name="Vesth T."/>
            <person name="Frisvad J.C."/>
            <person name="Nybo J.L."/>
            <person name="Theobald S."/>
            <person name="Kildgaard S."/>
            <person name="Isbrandt T."/>
            <person name="Kuo A."/>
            <person name="Sato A."/>
            <person name="Lyhne E.K."/>
            <person name="Kogle M.E."/>
            <person name="Wiebenga A."/>
            <person name="Kun R.S."/>
            <person name="Lubbers R.J."/>
            <person name="Makela M.R."/>
            <person name="Barry K."/>
            <person name="Chovatia M."/>
            <person name="Clum A."/>
            <person name="Daum C."/>
            <person name="Haridas S."/>
            <person name="He G."/>
            <person name="LaButti K."/>
            <person name="Lipzen A."/>
            <person name="Mondo S."/>
            <person name="Riley R."/>
            <person name="Salamov A."/>
            <person name="Simmons B.A."/>
            <person name="Magnuson J.K."/>
            <person name="Henrissat B."/>
            <person name="Mortensen U.H."/>
            <person name="Larsen T.O."/>
            <person name="Devries R.P."/>
            <person name="Grigoriev I.V."/>
            <person name="Machida M."/>
            <person name="Baker S.E."/>
            <person name="Andersen M.R."/>
        </authorList>
    </citation>
    <scope>NUCLEOTIDE SEQUENCE [LARGE SCALE GENOMIC DNA]</scope>
    <source>
        <strain evidence="1 2">CBS 117625</strain>
    </source>
</reference>
<accession>A0A5N6SLI8</accession>
<evidence type="ECO:0000313" key="1">
    <source>
        <dbReference type="EMBL" id="KAE8135415.1"/>
    </source>
</evidence>
<dbReference type="RefSeq" id="XP_031911478.1">
    <property type="nucleotide sequence ID" value="XM_032055100.1"/>
</dbReference>
<dbReference type="AlphaFoldDB" id="A0A5N6SLI8"/>
<protein>
    <submittedName>
        <fullName evidence="1">Uncharacterized protein</fullName>
    </submittedName>
</protein>
<dbReference type="Proteomes" id="UP000325672">
    <property type="component" value="Unassembled WGS sequence"/>
</dbReference>